<dbReference type="Proteomes" id="UP000008021">
    <property type="component" value="Chromosome 12"/>
</dbReference>
<evidence type="ECO:0000256" key="1">
    <source>
        <dbReference type="SAM" id="MobiDB-lite"/>
    </source>
</evidence>
<dbReference type="InterPro" id="IPR021790">
    <property type="entry name" value="PTBP1-like_RRM2"/>
</dbReference>
<sequence>MASDHDNLVSEPLIMASDADRVLHVTVSHLVYPVDEYLLHQLFDGYGAERKIEVRQMGTHVEASVPWNSSRLIAPRQQQLTPLPRIAKELMADVLELKAMLKASNASKEVVDGSSEQVVAEQQKMEVSSSTTPSSQFSPPEAGVREEHDASSLAKAIGQRHLSSCLHPHRQVFKQSRSSTCRASSVHFLSKAGVQNKMAGCSSSAGTSSRKPLVVLLLVVASASMAATSSEAGAGKEVHAAARSRSTPTRIGCGACGERRVAAPAGLEPRRWR</sequence>
<reference evidence="3" key="1">
    <citation type="submission" date="2015-04" db="UniProtKB">
        <authorList>
            <consortium name="EnsemblPlants"/>
        </authorList>
    </citation>
    <scope>IDENTIFICATION</scope>
</reference>
<dbReference type="Pfam" id="PF11835">
    <property type="entry name" value="RRM_8"/>
    <property type="match status" value="1"/>
</dbReference>
<protein>
    <recommendedName>
        <fullName evidence="2">PTBP1-like RNA recognition motif 2 domain-containing protein</fullName>
    </recommendedName>
</protein>
<proteinExistence type="predicted"/>
<evidence type="ECO:0000313" key="3">
    <source>
        <dbReference type="EnsemblPlants" id="OMERI12G07800.1"/>
    </source>
</evidence>
<evidence type="ECO:0000313" key="4">
    <source>
        <dbReference type="Proteomes" id="UP000008021"/>
    </source>
</evidence>
<dbReference type="AlphaFoldDB" id="A0A0E0FBY5"/>
<organism evidence="3">
    <name type="scientific">Oryza meridionalis</name>
    <dbReference type="NCBI Taxonomy" id="40149"/>
    <lineage>
        <taxon>Eukaryota</taxon>
        <taxon>Viridiplantae</taxon>
        <taxon>Streptophyta</taxon>
        <taxon>Embryophyta</taxon>
        <taxon>Tracheophyta</taxon>
        <taxon>Spermatophyta</taxon>
        <taxon>Magnoliopsida</taxon>
        <taxon>Liliopsida</taxon>
        <taxon>Poales</taxon>
        <taxon>Poaceae</taxon>
        <taxon>BOP clade</taxon>
        <taxon>Oryzoideae</taxon>
        <taxon>Oryzeae</taxon>
        <taxon>Oryzinae</taxon>
        <taxon>Oryza</taxon>
    </lineage>
</organism>
<dbReference type="Gramene" id="OMERI12G07800.1">
    <property type="protein sequence ID" value="OMERI12G07800.1"/>
    <property type="gene ID" value="OMERI12G07800"/>
</dbReference>
<name>A0A0E0FBY5_9ORYZ</name>
<dbReference type="HOGENOM" id="CLU_089105_0_0_1"/>
<accession>A0A0E0FBY5</accession>
<dbReference type="EnsemblPlants" id="OMERI12G07800.1">
    <property type="protein sequence ID" value="OMERI12G07800.1"/>
    <property type="gene ID" value="OMERI12G07800"/>
</dbReference>
<feature type="compositionally biased region" description="Low complexity" evidence="1">
    <location>
        <begin position="128"/>
        <end position="140"/>
    </location>
</feature>
<keyword evidence="4" id="KW-1185">Reference proteome</keyword>
<reference evidence="3" key="2">
    <citation type="submission" date="2018-05" db="EMBL/GenBank/DDBJ databases">
        <title>OmerRS3 (Oryza meridionalis Reference Sequence Version 3).</title>
        <authorList>
            <person name="Zhang J."/>
            <person name="Kudrna D."/>
            <person name="Lee S."/>
            <person name="Talag J."/>
            <person name="Welchert J."/>
            <person name="Wing R.A."/>
        </authorList>
    </citation>
    <scope>NUCLEOTIDE SEQUENCE [LARGE SCALE GENOMIC DNA]</scope>
    <source>
        <strain evidence="3">cv. OR44</strain>
    </source>
</reference>
<feature type="region of interest" description="Disordered" evidence="1">
    <location>
        <begin position="112"/>
        <end position="153"/>
    </location>
</feature>
<evidence type="ECO:0000259" key="2">
    <source>
        <dbReference type="Pfam" id="PF11835"/>
    </source>
</evidence>
<feature type="domain" description="PTBP1-like RNA recognition motif 2" evidence="2">
    <location>
        <begin position="15"/>
        <end position="70"/>
    </location>
</feature>